<feature type="transmembrane region" description="Helical" evidence="2">
    <location>
        <begin position="251"/>
        <end position="275"/>
    </location>
</feature>
<dbReference type="PANTHER" id="PTHR35797:SF1">
    <property type="entry name" value="PROTEASE"/>
    <property type="match status" value="1"/>
</dbReference>
<dbReference type="GO" id="GO:0004175">
    <property type="term" value="F:endopeptidase activity"/>
    <property type="evidence" value="ECO:0007669"/>
    <property type="project" value="UniProtKB-ARBA"/>
</dbReference>
<dbReference type="PANTHER" id="PTHR35797">
    <property type="entry name" value="PROTEASE-RELATED"/>
    <property type="match status" value="1"/>
</dbReference>
<keyword evidence="4" id="KW-0645">Protease</keyword>
<feature type="domain" description="CAAX prenyl protease 2/Lysostaphin resistance protein A-like" evidence="3">
    <location>
        <begin position="224"/>
        <end position="320"/>
    </location>
</feature>
<organism evidence="4 5">
    <name type="scientific">Brevibacterium linens ATCC 9172</name>
    <dbReference type="NCBI Taxonomy" id="1255617"/>
    <lineage>
        <taxon>Bacteria</taxon>
        <taxon>Bacillati</taxon>
        <taxon>Actinomycetota</taxon>
        <taxon>Actinomycetes</taxon>
        <taxon>Micrococcales</taxon>
        <taxon>Brevibacteriaceae</taxon>
        <taxon>Brevibacterium</taxon>
    </lineage>
</organism>
<evidence type="ECO:0000313" key="5">
    <source>
        <dbReference type="Proteomes" id="UP000234641"/>
    </source>
</evidence>
<feature type="compositionally biased region" description="Pro residues" evidence="1">
    <location>
        <begin position="19"/>
        <end position="31"/>
    </location>
</feature>
<evidence type="ECO:0000256" key="2">
    <source>
        <dbReference type="SAM" id="Phobius"/>
    </source>
</evidence>
<feature type="transmembrane region" description="Helical" evidence="2">
    <location>
        <begin position="71"/>
        <end position="93"/>
    </location>
</feature>
<dbReference type="InterPro" id="IPR042150">
    <property type="entry name" value="MmRce1-like"/>
</dbReference>
<evidence type="ECO:0000313" key="4">
    <source>
        <dbReference type="EMBL" id="SMX80076.1"/>
    </source>
</evidence>
<feature type="transmembrane region" description="Helical" evidence="2">
    <location>
        <begin position="281"/>
        <end position="301"/>
    </location>
</feature>
<feature type="transmembrane region" description="Helical" evidence="2">
    <location>
        <begin position="308"/>
        <end position="329"/>
    </location>
</feature>
<dbReference type="GO" id="GO:0006508">
    <property type="term" value="P:proteolysis"/>
    <property type="evidence" value="ECO:0007669"/>
    <property type="project" value="UniProtKB-KW"/>
</dbReference>
<dbReference type="GO" id="GO:0080120">
    <property type="term" value="P:CAAX-box protein maturation"/>
    <property type="evidence" value="ECO:0007669"/>
    <property type="project" value="UniProtKB-ARBA"/>
</dbReference>
<evidence type="ECO:0000259" key="3">
    <source>
        <dbReference type="Pfam" id="PF02517"/>
    </source>
</evidence>
<feature type="transmembrane region" description="Helical" evidence="2">
    <location>
        <begin position="341"/>
        <end position="362"/>
    </location>
</feature>
<reference evidence="4 5" key="1">
    <citation type="submission" date="2017-03" db="EMBL/GenBank/DDBJ databases">
        <authorList>
            <person name="Afonso C.L."/>
            <person name="Miller P.J."/>
            <person name="Scott M.A."/>
            <person name="Spackman E."/>
            <person name="Goraichik I."/>
            <person name="Dimitrov K.M."/>
            <person name="Suarez D.L."/>
            <person name="Swayne D.E."/>
        </authorList>
    </citation>
    <scope>NUCLEOTIDE SEQUENCE [LARGE SCALE GENOMIC DNA]</scope>
    <source>
        <strain evidence="4 5">ATCC 9172</strain>
    </source>
</reference>
<keyword evidence="2" id="KW-0472">Membrane</keyword>
<dbReference type="Pfam" id="PF02517">
    <property type="entry name" value="Rce1-like"/>
    <property type="match status" value="1"/>
</dbReference>
<accession>A0A2H1IY14</accession>
<feature type="transmembrane region" description="Helical" evidence="2">
    <location>
        <begin position="105"/>
        <end position="126"/>
    </location>
</feature>
<dbReference type="RefSeq" id="WP_257904160.1">
    <property type="nucleotide sequence ID" value="NZ_FXYY01000007.1"/>
</dbReference>
<keyword evidence="4" id="KW-0378">Hydrolase</keyword>
<feature type="transmembrane region" description="Helical" evidence="2">
    <location>
        <begin position="156"/>
        <end position="186"/>
    </location>
</feature>
<feature type="region of interest" description="Disordered" evidence="1">
    <location>
        <begin position="1"/>
        <end position="58"/>
    </location>
</feature>
<dbReference type="AlphaFoldDB" id="A0A2H1IY14"/>
<dbReference type="Proteomes" id="UP000234641">
    <property type="component" value="Unassembled WGS sequence"/>
</dbReference>
<keyword evidence="2" id="KW-1133">Transmembrane helix</keyword>
<proteinExistence type="predicted"/>
<name>A0A2H1IY14_BRELN</name>
<protein>
    <submittedName>
        <fullName evidence="4">Membrane protease YdiL, CAAX protease family</fullName>
    </submittedName>
</protein>
<dbReference type="EMBL" id="FXYY01000007">
    <property type="protein sequence ID" value="SMX80076.1"/>
    <property type="molecule type" value="Genomic_DNA"/>
</dbReference>
<evidence type="ECO:0000256" key="1">
    <source>
        <dbReference type="SAM" id="MobiDB-lite"/>
    </source>
</evidence>
<gene>
    <name evidence="4" type="ORF">BLIN9172_01559</name>
</gene>
<dbReference type="InterPro" id="IPR003675">
    <property type="entry name" value="Rce1/LyrA-like_dom"/>
</dbReference>
<feature type="transmembrane region" description="Helical" evidence="2">
    <location>
        <begin position="206"/>
        <end position="230"/>
    </location>
</feature>
<keyword evidence="2" id="KW-0812">Transmembrane</keyword>
<sequence length="388" mass="40955">MNTQTHSQTGFAEATGPTEPSPQPAVPPHPPGTTDSIPGPVASAMNGSHAPTEEVDAKGRPLAVVPSRVPWLEIGVFAVIAFGLAWLACLPLWTSGEGINDPLAVTVFGGLMMFTPLVASIIASIVQRRRARARGEVLASAPRYFGFWPLRPFGRVIGVTVAAFFGIMVLVVLGYLVSAAFGWLTLDLTGLSAFKEQLATLPGMESVPIAVAILGYLLLMLAGSISNCFVTIGEEFGWRGWLLTSLRPLGAWPALLIVGVVWGLWHAPLILLGYNFNRPDITGLGLMVGGCIMVGILFGWLRLRTGSVWPAVFAHAALNGSNAMLLGLLMDSGASTPDPALFTLLGISGWIVSAVVIATLVLTGQFRKQPELGIKKAAPAAPDHRQAV</sequence>
<feature type="compositionally biased region" description="Polar residues" evidence="1">
    <location>
        <begin position="1"/>
        <end position="10"/>
    </location>
</feature>